<evidence type="ECO:0000313" key="1">
    <source>
        <dbReference type="EMBL" id="RCH86212.1"/>
    </source>
</evidence>
<name>A0A367J8D1_RHIAZ</name>
<protein>
    <submittedName>
        <fullName evidence="1">Uncharacterized protein</fullName>
    </submittedName>
</protein>
<accession>A0A367J8D1</accession>
<sequence>MLLMLSQRKLIVPEHSLVLEDLLEYQKKEEAIHTLISIDRVRGLMETIALRKKFLRHLEKQKKVPAIMVDNEVVQQSSASYTPLSPHHLNTNSVYDLTSEDESGDEDHVKSMLAVSSEESAVVEDNPSHTIWQDMLYDEAWKP</sequence>
<dbReference type="EMBL" id="PJQL01001916">
    <property type="protein sequence ID" value="RCH86212.1"/>
    <property type="molecule type" value="Genomic_DNA"/>
</dbReference>
<evidence type="ECO:0000313" key="2">
    <source>
        <dbReference type="Proteomes" id="UP000252139"/>
    </source>
</evidence>
<dbReference type="OrthoDB" id="2996840at2759"/>
<gene>
    <name evidence="1" type="ORF">CU097_002295</name>
</gene>
<dbReference type="Proteomes" id="UP000252139">
    <property type="component" value="Unassembled WGS sequence"/>
</dbReference>
<comment type="caution">
    <text evidence="1">The sequence shown here is derived from an EMBL/GenBank/DDBJ whole genome shotgun (WGS) entry which is preliminary data.</text>
</comment>
<keyword evidence="2" id="KW-1185">Reference proteome</keyword>
<dbReference type="AlphaFoldDB" id="A0A367J8D1"/>
<proteinExistence type="predicted"/>
<organism evidence="1 2">
    <name type="scientific">Rhizopus azygosporus</name>
    <name type="common">Rhizopus microsporus var. azygosporus</name>
    <dbReference type="NCBI Taxonomy" id="86630"/>
    <lineage>
        <taxon>Eukaryota</taxon>
        <taxon>Fungi</taxon>
        <taxon>Fungi incertae sedis</taxon>
        <taxon>Mucoromycota</taxon>
        <taxon>Mucoromycotina</taxon>
        <taxon>Mucoromycetes</taxon>
        <taxon>Mucorales</taxon>
        <taxon>Mucorineae</taxon>
        <taxon>Rhizopodaceae</taxon>
        <taxon>Rhizopus</taxon>
    </lineage>
</organism>
<dbReference type="STRING" id="86630.A0A367J8D1"/>
<reference evidence="1 2" key="1">
    <citation type="journal article" date="2018" name="G3 (Bethesda)">
        <title>Phylogenetic and Phylogenomic Definition of Rhizopus Species.</title>
        <authorList>
            <person name="Gryganskyi A.P."/>
            <person name="Golan J."/>
            <person name="Dolatabadi S."/>
            <person name="Mondo S."/>
            <person name="Robb S."/>
            <person name="Idnurm A."/>
            <person name="Muszewska A."/>
            <person name="Steczkiewicz K."/>
            <person name="Masonjones S."/>
            <person name="Liao H.L."/>
            <person name="Gajdeczka M.T."/>
            <person name="Anike F."/>
            <person name="Vuek A."/>
            <person name="Anishchenko I.M."/>
            <person name="Voigt K."/>
            <person name="de Hoog G.S."/>
            <person name="Smith M.E."/>
            <person name="Heitman J."/>
            <person name="Vilgalys R."/>
            <person name="Stajich J.E."/>
        </authorList>
    </citation>
    <scope>NUCLEOTIDE SEQUENCE [LARGE SCALE GENOMIC DNA]</scope>
    <source>
        <strain evidence="1 2">CBS 357.93</strain>
    </source>
</reference>